<name>A0A314XQK6_PRUYE</name>
<dbReference type="AlphaFoldDB" id="A0A314XQK6"/>
<dbReference type="EMBL" id="PJQY01002471">
    <property type="protein sequence ID" value="PQP93317.1"/>
    <property type="molecule type" value="Genomic_DNA"/>
</dbReference>
<evidence type="ECO:0000256" key="1">
    <source>
        <dbReference type="SAM" id="MobiDB-lite"/>
    </source>
</evidence>
<proteinExistence type="predicted"/>
<evidence type="ECO:0000313" key="2">
    <source>
        <dbReference type="EMBL" id="PQP93317.1"/>
    </source>
</evidence>
<dbReference type="Proteomes" id="UP000250321">
    <property type="component" value="Unassembled WGS sequence"/>
</dbReference>
<gene>
    <name evidence="2" type="ORF">Pyn_14160</name>
</gene>
<dbReference type="OrthoDB" id="10418105at2759"/>
<accession>A0A314XQK6</accession>
<organism evidence="2 3">
    <name type="scientific">Prunus yedoensis var. nudiflora</name>
    <dbReference type="NCBI Taxonomy" id="2094558"/>
    <lineage>
        <taxon>Eukaryota</taxon>
        <taxon>Viridiplantae</taxon>
        <taxon>Streptophyta</taxon>
        <taxon>Embryophyta</taxon>
        <taxon>Tracheophyta</taxon>
        <taxon>Spermatophyta</taxon>
        <taxon>Magnoliopsida</taxon>
        <taxon>eudicotyledons</taxon>
        <taxon>Gunneridae</taxon>
        <taxon>Pentapetalae</taxon>
        <taxon>rosids</taxon>
        <taxon>fabids</taxon>
        <taxon>Rosales</taxon>
        <taxon>Rosaceae</taxon>
        <taxon>Amygdaloideae</taxon>
        <taxon>Amygdaleae</taxon>
        <taxon>Prunus</taxon>
    </lineage>
</organism>
<sequence length="118" mass="13401">MGSNIPNLEYILNTIFLEPNKLIQGGAPIDFKLMRLMNTYISWKEVTDDKKQLVLQRQKWHDAVKPIEKKKSKGKGSSSSNPEPDPLLEATEAFAQTQTNFKAAIRSFIPRPNFPLTV</sequence>
<feature type="region of interest" description="Disordered" evidence="1">
    <location>
        <begin position="65"/>
        <end position="89"/>
    </location>
</feature>
<comment type="caution">
    <text evidence="2">The sequence shown here is derived from an EMBL/GenBank/DDBJ whole genome shotgun (WGS) entry which is preliminary data.</text>
</comment>
<evidence type="ECO:0000313" key="3">
    <source>
        <dbReference type="Proteomes" id="UP000250321"/>
    </source>
</evidence>
<reference evidence="2 3" key="1">
    <citation type="submission" date="2018-02" db="EMBL/GenBank/DDBJ databases">
        <title>Draft genome of wild Prunus yedoensis var. nudiflora.</title>
        <authorList>
            <person name="Baek S."/>
            <person name="Kim J.-H."/>
            <person name="Choi K."/>
            <person name="Kim G.-B."/>
            <person name="Cho A."/>
            <person name="Jang H."/>
            <person name="Shin C.-H."/>
            <person name="Yu H.-J."/>
            <person name="Mun J.-H."/>
        </authorList>
    </citation>
    <scope>NUCLEOTIDE SEQUENCE [LARGE SCALE GENOMIC DNA]</scope>
    <source>
        <strain evidence="3">cv. Jeju island</strain>
        <tissue evidence="2">Leaf</tissue>
    </source>
</reference>
<keyword evidence="3" id="KW-1185">Reference proteome</keyword>
<protein>
    <submittedName>
        <fullName evidence="2">Uncharacterized protein</fullName>
    </submittedName>
</protein>